<feature type="domain" description="ABC transmembrane type-2" evidence="9">
    <location>
        <begin position="126"/>
        <end position="351"/>
    </location>
</feature>
<feature type="transmembrane region" description="Helical" evidence="8">
    <location>
        <begin position="330"/>
        <end position="348"/>
    </location>
</feature>
<dbReference type="InterPro" id="IPR013525">
    <property type="entry name" value="ABC2_TM"/>
</dbReference>
<evidence type="ECO:0000256" key="1">
    <source>
        <dbReference type="ARBA" id="ARBA00004651"/>
    </source>
</evidence>
<accession>A0ABT9V0R5</accession>
<keyword evidence="7 8" id="KW-0472">Membrane</keyword>
<dbReference type="InterPro" id="IPR051449">
    <property type="entry name" value="ABC-2_transporter_component"/>
</dbReference>
<dbReference type="InterPro" id="IPR047817">
    <property type="entry name" value="ABC2_TM_bact-type"/>
</dbReference>
<feature type="transmembrane region" description="Helical" evidence="8">
    <location>
        <begin position="238"/>
        <end position="261"/>
    </location>
</feature>
<feature type="transmembrane region" description="Helical" evidence="8">
    <location>
        <begin position="204"/>
        <end position="226"/>
    </location>
</feature>
<keyword evidence="6 8" id="KW-1133">Transmembrane helix</keyword>
<evidence type="ECO:0000256" key="3">
    <source>
        <dbReference type="ARBA" id="ARBA00022448"/>
    </source>
</evidence>
<evidence type="ECO:0000259" key="9">
    <source>
        <dbReference type="PROSITE" id="PS51012"/>
    </source>
</evidence>
<keyword evidence="5 8" id="KW-0812">Transmembrane</keyword>
<keyword evidence="4" id="KW-1003">Cell membrane</keyword>
<comment type="subcellular location">
    <subcellularLocation>
        <location evidence="1">Cell membrane</location>
        <topology evidence="1">Multi-pass membrane protein</topology>
    </subcellularLocation>
</comment>
<evidence type="ECO:0000256" key="6">
    <source>
        <dbReference type="ARBA" id="ARBA00022989"/>
    </source>
</evidence>
<evidence type="ECO:0000313" key="11">
    <source>
        <dbReference type="Proteomes" id="UP001231362"/>
    </source>
</evidence>
<evidence type="ECO:0000256" key="7">
    <source>
        <dbReference type="ARBA" id="ARBA00023136"/>
    </source>
</evidence>
<dbReference type="EMBL" id="JAUSTU010000003">
    <property type="protein sequence ID" value="MDQ0154485.1"/>
    <property type="molecule type" value="Genomic_DNA"/>
</dbReference>
<dbReference type="PANTHER" id="PTHR30294:SF38">
    <property type="entry name" value="TRANSPORT PERMEASE PROTEIN"/>
    <property type="match status" value="1"/>
</dbReference>
<dbReference type="PANTHER" id="PTHR30294">
    <property type="entry name" value="MEMBRANE COMPONENT OF ABC TRANSPORTER YHHJ-RELATED"/>
    <property type="match status" value="1"/>
</dbReference>
<reference evidence="10 11" key="1">
    <citation type="submission" date="2023-07" db="EMBL/GenBank/DDBJ databases">
        <title>Genomic Encyclopedia of Type Strains, Phase IV (KMG-IV): sequencing the most valuable type-strain genomes for metagenomic binning, comparative biology and taxonomic classification.</title>
        <authorList>
            <person name="Goeker M."/>
        </authorList>
    </citation>
    <scope>NUCLEOTIDE SEQUENCE [LARGE SCALE GENOMIC DNA]</scope>
    <source>
        <strain evidence="10 11">DSM 23948</strain>
    </source>
</reference>
<evidence type="ECO:0000256" key="2">
    <source>
        <dbReference type="ARBA" id="ARBA00007783"/>
    </source>
</evidence>
<evidence type="ECO:0000256" key="8">
    <source>
        <dbReference type="SAM" id="Phobius"/>
    </source>
</evidence>
<keyword evidence="3" id="KW-0813">Transport</keyword>
<dbReference type="Proteomes" id="UP001231362">
    <property type="component" value="Unassembled WGS sequence"/>
</dbReference>
<feature type="transmembrane region" description="Helical" evidence="8">
    <location>
        <begin position="160"/>
        <end position="183"/>
    </location>
</feature>
<comment type="caution">
    <text evidence="10">The sequence shown here is derived from an EMBL/GenBank/DDBJ whole genome shotgun (WGS) entry which is preliminary data.</text>
</comment>
<dbReference type="PROSITE" id="PS51012">
    <property type="entry name" value="ABC_TM2"/>
    <property type="match status" value="1"/>
</dbReference>
<dbReference type="RefSeq" id="WP_307149096.1">
    <property type="nucleotide sequence ID" value="NZ_JAUSTU010000003.1"/>
</dbReference>
<evidence type="ECO:0000256" key="5">
    <source>
        <dbReference type="ARBA" id="ARBA00022692"/>
    </source>
</evidence>
<feature type="transmembrane region" description="Helical" evidence="8">
    <location>
        <begin position="273"/>
        <end position="290"/>
    </location>
</feature>
<organism evidence="10 11">
    <name type="scientific">Anoxybacillus andreesenii</name>
    <dbReference type="NCBI Taxonomy" id="1325932"/>
    <lineage>
        <taxon>Bacteria</taxon>
        <taxon>Bacillati</taxon>
        <taxon>Bacillota</taxon>
        <taxon>Bacilli</taxon>
        <taxon>Bacillales</taxon>
        <taxon>Anoxybacillaceae</taxon>
        <taxon>Anoxybacillus</taxon>
    </lineage>
</organism>
<name>A0ABT9V0R5_9BACL</name>
<evidence type="ECO:0000313" key="10">
    <source>
        <dbReference type="EMBL" id="MDQ0154485.1"/>
    </source>
</evidence>
<keyword evidence="11" id="KW-1185">Reference proteome</keyword>
<evidence type="ECO:0000256" key="4">
    <source>
        <dbReference type="ARBA" id="ARBA00022475"/>
    </source>
</evidence>
<dbReference type="Pfam" id="PF12698">
    <property type="entry name" value="ABC2_membrane_3"/>
    <property type="match status" value="1"/>
</dbReference>
<proteinExistence type="inferred from homology"/>
<protein>
    <submittedName>
        <fullName evidence="10">ABC-2 type transport system permease protein</fullName>
    </submittedName>
</protein>
<sequence>MRTTALIKRIILEVFRDKRTLALLFVAPLLILTLMYLVFNGNAVEPTIGVENVQQPLIEELEKADIHVKEFENISDPKETMIKHELDAFLKVENEKPALTLLNSDPAIANKLQMKIKQLIGAKMQAQLLEKSGMKIPLQTEDMVKTEYVYGSSKTEFFDVFSPILVGFFVFFFVFLISGIGLLKERTSGTLERLMSTPIRRWEIVAAYLVGFGIFAVLQTIIIVLFSIHVLDIVLVGSIWNVILINLILALVALSLGTLLSSFAASEFQMVQFIPIAIVPQIFFSGIFPLEGMPGWLQVLGKIMPLYYAADGLQGVMYKGMGLADISFDLYILMAFAAVFIVLNLFALKKYRKL</sequence>
<gene>
    <name evidence="10" type="ORF">J2S07_000789</name>
</gene>
<comment type="similarity">
    <text evidence="2">Belongs to the ABC-2 integral membrane protein family.</text>
</comment>
<feature type="transmembrane region" description="Helical" evidence="8">
    <location>
        <begin position="21"/>
        <end position="39"/>
    </location>
</feature>